<accession>A0A139IFV9</accession>
<sequence>MPTQLIASRKKSKLHRASAEVFAAPELLERILLELPCFQLFILQRTCIQLRDIIKDSSTLQQFMFLQAKPLSSSSPVESKTIMNPLLSQMVIRPSETFEEIDGLYFSQASLAQDDIQDRTLDLFICSETNGWRPWLHRLGTTPRNASLTRMLVSQPPPSNFFTKLHAQPRFSQEKKKKVEVNFTSTHGQYLGNGFTLGEVVDELDQSYGRFVDVWKRKKQVNRRDLRIGRNGAGMWRVRGSAVLDGLELAPSAREMLRGRSSGRMT</sequence>
<proteinExistence type="predicted"/>
<name>A0A139IFV9_9PEZI</name>
<organism evidence="1 2">
    <name type="scientific">Pseudocercospora musae</name>
    <dbReference type="NCBI Taxonomy" id="113226"/>
    <lineage>
        <taxon>Eukaryota</taxon>
        <taxon>Fungi</taxon>
        <taxon>Dikarya</taxon>
        <taxon>Ascomycota</taxon>
        <taxon>Pezizomycotina</taxon>
        <taxon>Dothideomycetes</taxon>
        <taxon>Dothideomycetidae</taxon>
        <taxon>Mycosphaerellales</taxon>
        <taxon>Mycosphaerellaceae</taxon>
        <taxon>Pseudocercospora</taxon>
    </lineage>
</organism>
<evidence type="ECO:0008006" key="3">
    <source>
        <dbReference type="Google" id="ProtNLM"/>
    </source>
</evidence>
<comment type="caution">
    <text evidence="1">The sequence shown here is derived from an EMBL/GenBank/DDBJ whole genome shotgun (WGS) entry which is preliminary data.</text>
</comment>
<dbReference type="EMBL" id="LFZO01000113">
    <property type="protein sequence ID" value="KXT13535.1"/>
    <property type="molecule type" value="Genomic_DNA"/>
</dbReference>
<evidence type="ECO:0000313" key="1">
    <source>
        <dbReference type="EMBL" id="KXT13535.1"/>
    </source>
</evidence>
<dbReference type="AlphaFoldDB" id="A0A139IFV9"/>
<protein>
    <recommendedName>
        <fullName evidence="3">F-box domain-containing protein</fullName>
    </recommendedName>
</protein>
<dbReference type="Proteomes" id="UP000073492">
    <property type="component" value="Unassembled WGS sequence"/>
</dbReference>
<reference evidence="1 2" key="1">
    <citation type="submission" date="2015-07" db="EMBL/GenBank/DDBJ databases">
        <title>Comparative genomics of the Sigatoka disease complex on banana suggests a link between parallel evolutionary changes in Pseudocercospora fijiensis and Pseudocercospora eumusae and increased virulence on the banana host.</title>
        <authorList>
            <person name="Chang T.-C."/>
            <person name="Salvucci A."/>
            <person name="Crous P.W."/>
            <person name="Stergiopoulos I."/>
        </authorList>
    </citation>
    <scope>NUCLEOTIDE SEQUENCE [LARGE SCALE GENOMIC DNA]</scope>
    <source>
        <strain evidence="1 2">CBS 116634</strain>
    </source>
</reference>
<keyword evidence="2" id="KW-1185">Reference proteome</keyword>
<evidence type="ECO:0000313" key="2">
    <source>
        <dbReference type="Proteomes" id="UP000073492"/>
    </source>
</evidence>
<gene>
    <name evidence="1" type="ORF">AC579_4157</name>
</gene>